<keyword evidence="2" id="KW-1185">Reference proteome</keyword>
<sequence>MRPLLVVLHDRPLQSLRAAGRFWEIAPTESAAELTGLLYPILTDAWQVALALERLGELAEAALCILAERRLPLSPNEIARALGRDEGATIAVLRQLYVAGLLASEPSGEGPRVFLPNEVARVIQRLEHERSDPIGPDGPLPALFGQLTDHELLELAERYGLAVIPSVTSRDQALGYLVSRLVDPTVLYRICTGLSPRARQLLTHLESRRAPIPLSELLRDRRWTFGELRRTVSELARYGLVWRTFEGSARCLMVLPTLTLGTSSTPTPQPIDDVSVTTQAPPQAAVLDLLLLLACSLRSGTAWPRESRPPRPLVAAIARQHWFWEDASDSLAYFIFLRRCAGSLGLLTPQGELARPRLAAWLRASFAEQGRRLFRVWSATSDPRDRELLPALVRQLRTLRVGAWYAWNEVVRESLGGTSSEREEARLQELEWLGIVQRGRTADGTRAIRLTSWGSWALGILRSVPQIDMRALFQTENGLTLELPVLTPEITWIASQLGTLQSSRPVPTWLLSARTVEDFVRTELRSGSFSLSLTDLPTAVIELLERALGSPLPSSWQESVRAWLAHSRPAVVRPALAVRFASTSDRDQAWALLEKVVESITPLDDTTLVAWLPETRVRRTIESVLRKGGFLVELQDHAGTDHRTKR</sequence>
<dbReference type="Proteomes" id="UP000000447">
    <property type="component" value="Chromosome"/>
</dbReference>
<dbReference type="OrthoDB" id="150181at2"/>
<dbReference type="SUPFAM" id="SSF46785">
    <property type="entry name" value="Winged helix' DNA-binding domain"/>
    <property type="match status" value="1"/>
</dbReference>
<dbReference type="HOGENOM" id="CLU_423846_0_0_0"/>
<accession>B9KYC8</accession>
<dbReference type="EMBL" id="CP001275">
    <property type="protein sequence ID" value="ACM05991.1"/>
    <property type="molecule type" value="Genomic_DNA"/>
</dbReference>
<gene>
    <name evidence="1" type="ordered locus">trd_0473</name>
</gene>
<dbReference type="KEGG" id="tro:trd_0473"/>
<evidence type="ECO:0000313" key="1">
    <source>
        <dbReference type="EMBL" id="ACM05991.1"/>
    </source>
</evidence>
<reference evidence="1 2" key="1">
    <citation type="journal article" date="2009" name="PLoS ONE">
        <title>Complete genome sequence of the aerobic CO-oxidizing thermophile Thermomicrobium roseum.</title>
        <authorList>
            <person name="Wu D."/>
            <person name="Raymond J."/>
            <person name="Wu M."/>
            <person name="Chatterji S."/>
            <person name="Ren Q."/>
            <person name="Graham J.E."/>
            <person name="Bryant D.A."/>
            <person name="Robb F."/>
            <person name="Colman A."/>
            <person name="Tallon L.J."/>
            <person name="Badger J.H."/>
            <person name="Madupu R."/>
            <person name="Ward N.L."/>
            <person name="Eisen J.A."/>
        </authorList>
    </citation>
    <scope>NUCLEOTIDE SEQUENCE [LARGE SCALE GENOMIC DNA]</scope>
    <source>
        <strain evidence="2">ATCC 27502 / DSM 5159 / P-2</strain>
    </source>
</reference>
<evidence type="ECO:0008006" key="3">
    <source>
        <dbReference type="Google" id="ProtNLM"/>
    </source>
</evidence>
<dbReference type="RefSeq" id="WP_012641878.1">
    <property type="nucleotide sequence ID" value="NC_011959.1"/>
</dbReference>
<evidence type="ECO:0000313" key="2">
    <source>
        <dbReference type="Proteomes" id="UP000000447"/>
    </source>
</evidence>
<dbReference type="STRING" id="309801.trd_0473"/>
<proteinExistence type="predicted"/>
<protein>
    <recommendedName>
        <fullName evidence="3">Helicase XPB/Ssl2 N-terminal domain-containing protein</fullName>
    </recommendedName>
</protein>
<dbReference type="AlphaFoldDB" id="B9KYC8"/>
<organism evidence="1 2">
    <name type="scientific">Thermomicrobium roseum (strain ATCC 27502 / DSM 5159 / P-2)</name>
    <dbReference type="NCBI Taxonomy" id="309801"/>
    <lineage>
        <taxon>Bacteria</taxon>
        <taxon>Pseudomonadati</taxon>
        <taxon>Thermomicrobiota</taxon>
        <taxon>Thermomicrobia</taxon>
        <taxon>Thermomicrobiales</taxon>
        <taxon>Thermomicrobiaceae</taxon>
        <taxon>Thermomicrobium</taxon>
    </lineage>
</organism>
<dbReference type="eggNOG" id="COG2979">
    <property type="taxonomic scope" value="Bacteria"/>
</dbReference>
<dbReference type="InterPro" id="IPR036390">
    <property type="entry name" value="WH_DNA-bd_sf"/>
</dbReference>
<name>B9KYC8_THERP</name>